<keyword evidence="9 14" id="KW-0675">Receptor</keyword>
<feature type="domain" description="G-protein coupled receptors family 1 profile" evidence="13">
    <location>
        <begin position="1"/>
        <end position="166"/>
    </location>
</feature>
<keyword evidence="15" id="KW-1185">Reference proteome</keyword>
<evidence type="ECO:0000256" key="9">
    <source>
        <dbReference type="ARBA" id="ARBA00023170"/>
    </source>
</evidence>
<dbReference type="SUPFAM" id="SSF81321">
    <property type="entry name" value="Family A G protein-coupled receptor-like"/>
    <property type="match status" value="1"/>
</dbReference>
<feature type="region of interest" description="Disordered" evidence="11">
    <location>
        <begin position="62"/>
        <end position="82"/>
    </location>
</feature>
<dbReference type="GO" id="GO:0043410">
    <property type="term" value="P:positive regulation of MAPK cascade"/>
    <property type="evidence" value="ECO:0007669"/>
    <property type="project" value="TreeGrafter"/>
</dbReference>
<dbReference type="EMBL" id="NCKV01000437">
    <property type="protein sequence ID" value="RWS30622.1"/>
    <property type="molecule type" value="Genomic_DNA"/>
</dbReference>
<evidence type="ECO:0000313" key="14">
    <source>
        <dbReference type="EMBL" id="RWS30622.1"/>
    </source>
</evidence>
<organism evidence="14 15">
    <name type="scientific">Leptotrombidium deliense</name>
    <dbReference type="NCBI Taxonomy" id="299467"/>
    <lineage>
        <taxon>Eukaryota</taxon>
        <taxon>Metazoa</taxon>
        <taxon>Ecdysozoa</taxon>
        <taxon>Arthropoda</taxon>
        <taxon>Chelicerata</taxon>
        <taxon>Arachnida</taxon>
        <taxon>Acari</taxon>
        <taxon>Acariformes</taxon>
        <taxon>Trombidiformes</taxon>
        <taxon>Prostigmata</taxon>
        <taxon>Anystina</taxon>
        <taxon>Parasitengona</taxon>
        <taxon>Trombiculoidea</taxon>
        <taxon>Trombiculidae</taxon>
        <taxon>Leptotrombidium</taxon>
    </lineage>
</organism>
<keyword evidence="4 12" id="KW-0812">Transmembrane</keyword>
<evidence type="ECO:0000256" key="3">
    <source>
        <dbReference type="ARBA" id="ARBA00022475"/>
    </source>
</evidence>
<feature type="transmembrane region" description="Helical" evidence="12">
    <location>
        <begin position="114"/>
        <end position="138"/>
    </location>
</feature>
<keyword evidence="3" id="KW-1003">Cell membrane</keyword>
<protein>
    <submittedName>
        <fullName evidence="14">Serotonin receptor-like protein</fullName>
    </submittedName>
</protein>
<dbReference type="InterPro" id="IPR000276">
    <property type="entry name" value="GPCR_Rhodpsn"/>
</dbReference>
<dbReference type="PANTHER" id="PTHR24248">
    <property type="entry name" value="ADRENERGIC RECEPTOR-RELATED G-PROTEIN COUPLED RECEPTOR"/>
    <property type="match status" value="1"/>
</dbReference>
<feature type="transmembrane region" description="Helical" evidence="12">
    <location>
        <begin position="150"/>
        <end position="169"/>
    </location>
</feature>
<evidence type="ECO:0000313" key="15">
    <source>
        <dbReference type="Proteomes" id="UP000288716"/>
    </source>
</evidence>
<comment type="subcellular location">
    <subcellularLocation>
        <location evidence="1">Cell membrane</location>
        <topology evidence="1">Multi-pass membrane protein</topology>
    </subcellularLocation>
</comment>
<evidence type="ECO:0000256" key="1">
    <source>
        <dbReference type="ARBA" id="ARBA00004651"/>
    </source>
</evidence>
<dbReference type="PANTHER" id="PTHR24248:SF199">
    <property type="entry name" value="IP13425P-RELATED"/>
    <property type="match status" value="1"/>
</dbReference>
<keyword evidence="10" id="KW-0807">Transducer</keyword>
<dbReference type="STRING" id="299467.A0A443ST20"/>
<keyword evidence="6" id="KW-0297">G-protein coupled receptor</keyword>
<keyword evidence="8" id="KW-1015">Disulfide bond</keyword>
<evidence type="ECO:0000256" key="4">
    <source>
        <dbReference type="ARBA" id="ARBA00022692"/>
    </source>
</evidence>
<evidence type="ECO:0000256" key="11">
    <source>
        <dbReference type="SAM" id="MobiDB-lite"/>
    </source>
</evidence>
<evidence type="ECO:0000256" key="6">
    <source>
        <dbReference type="ARBA" id="ARBA00023040"/>
    </source>
</evidence>
<evidence type="ECO:0000256" key="5">
    <source>
        <dbReference type="ARBA" id="ARBA00022989"/>
    </source>
</evidence>
<evidence type="ECO:0000256" key="7">
    <source>
        <dbReference type="ARBA" id="ARBA00023136"/>
    </source>
</evidence>
<dbReference type="PROSITE" id="PS50262">
    <property type="entry name" value="G_PROTEIN_RECEP_F1_2"/>
    <property type="match status" value="1"/>
</dbReference>
<sequence>MCVLKSVARKRIRNKPGNKMNAVHAKQDLNPKKTFNGKSVSVIETPNTESGQENTENLVLTERSQSPRHPNTTADTSTDPSLPACDSNFNKAFENEAIKTKRKETKKEHKTAKILAIITGIFIVCWLPFFINALIMPFCHSCQSEITSSIFLWLGYVNSLLNPVIYTIFSPDFRNAFRKMFGMRVTRR</sequence>
<feature type="compositionally biased region" description="Polar residues" evidence="11">
    <location>
        <begin position="62"/>
        <end position="80"/>
    </location>
</feature>
<accession>A0A443ST20</accession>
<dbReference type="OrthoDB" id="6432764at2759"/>
<evidence type="ECO:0000256" key="8">
    <source>
        <dbReference type="ARBA" id="ARBA00023157"/>
    </source>
</evidence>
<dbReference type="PRINTS" id="PR00237">
    <property type="entry name" value="GPCRRHODOPSN"/>
</dbReference>
<comment type="caution">
    <text evidence="14">The sequence shown here is derived from an EMBL/GenBank/DDBJ whole genome shotgun (WGS) entry which is preliminary data.</text>
</comment>
<evidence type="ECO:0000259" key="13">
    <source>
        <dbReference type="PROSITE" id="PS50262"/>
    </source>
</evidence>
<dbReference type="Pfam" id="PF00001">
    <property type="entry name" value="7tm_1"/>
    <property type="match status" value="1"/>
</dbReference>
<dbReference type="AlphaFoldDB" id="A0A443ST20"/>
<dbReference type="GO" id="GO:0005886">
    <property type="term" value="C:plasma membrane"/>
    <property type="evidence" value="ECO:0007669"/>
    <property type="project" value="UniProtKB-SubCell"/>
</dbReference>
<dbReference type="VEuPathDB" id="VectorBase:LDEU001418"/>
<dbReference type="GO" id="GO:0004993">
    <property type="term" value="F:G protein-coupled serotonin receptor activity"/>
    <property type="evidence" value="ECO:0007669"/>
    <property type="project" value="UniProtKB-ARBA"/>
</dbReference>
<proteinExistence type="inferred from homology"/>
<evidence type="ECO:0000256" key="12">
    <source>
        <dbReference type="SAM" id="Phobius"/>
    </source>
</evidence>
<gene>
    <name evidence="14" type="ORF">B4U80_00150</name>
</gene>
<reference evidence="14 15" key="1">
    <citation type="journal article" date="2018" name="Gigascience">
        <title>Genomes of trombidid mites reveal novel predicted allergens and laterally-transferred genes associated with secondary metabolism.</title>
        <authorList>
            <person name="Dong X."/>
            <person name="Chaisiri K."/>
            <person name="Xia D."/>
            <person name="Armstrong S.D."/>
            <person name="Fang Y."/>
            <person name="Donnelly M.J."/>
            <person name="Kadowaki T."/>
            <person name="McGarry J.W."/>
            <person name="Darby A.C."/>
            <person name="Makepeace B.L."/>
        </authorList>
    </citation>
    <scope>NUCLEOTIDE SEQUENCE [LARGE SCALE GENOMIC DNA]</scope>
    <source>
        <strain evidence="14">UoL-UT</strain>
    </source>
</reference>
<dbReference type="GO" id="GO:0071880">
    <property type="term" value="P:adenylate cyclase-activating adrenergic receptor signaling pathway"/>
    <property type="evidence" value="ECO:0007669"/>
    <property type="project" value="TreeGrafter"/>
</dbReference>
<dbReference type="InterPro" id="IPR017452">
    <property type="entry name" value="GPCR_Rhodpsn_7TM"/>
</dbReference>
<keyword evidence="7 12" id="KW-0472">Membrane</keyword>
<name>A0A443ST20_9ACAR</name>
<comment type="similarity">
    <text evidence="2">Belongs to the G-protein coupled receptor 1 family.</text>
</comment>
<evidence type="ECO:0000256" key="10">
    <source>
        <dbReference type="ARBA" id="ARBA00023224"/>
    </source>
</evidence>
<dbReference type="Gene3D" id="1.20.1070.10">
    <property type="entry name" value="Rhodopsin 7-helix transmembrane proteins"/>
    <property type="match status" value="1"/>
</dbReference>
<dbReference type="Proteomes" id="UP000288716">
    <property type="component" value="Unassembled WGS sequence"/>
</dbReference>
<keyword evidence="5 12" id="KW-1133">Transmembrane helix</keyword>
<evidence type="ECO:0000256" key="2">
    <source>
        <dbReference type="ARBA" id="ARBA00010663"/>
    </source>
</evidence>